<evidence type="ECO:0000313" key="2">
    <source>
        <dbReference type="Proteomes" id="UP000271087"/>
    </source>
</evidence>
<proteinExistence type="predicted"/>
<evidence type="ECO:0000313" key="1">
    <source>
        <dbReference type="EMBL" id="VDM93973.1"/>
    </source>
</evidence>
<keyword evidence="2" id="KW-1185">Reference proteome</keyword>
<dbReference type="WBParaSite" id="nOo.2.0.1.t10246-RA">
    <property type="protein sequence ID" value="nOo.2.0.1.t10246-RA"/>
    <property type="gene ID" value="nOo.2.0.1.g10246"/>
</dbReference>
<gene>
    <name evidence="1" type="ORF">NOO_LOCUS10246</name>
</gene>
<reference evidence="1 2" key="2">
    <citation type="submission" date="2018-08" db="EMBL/GenBank/DDBJ databases">
        <authorList>
            <person name="Laetsch R D."/>
            <person name="Stevens L."/>
            <person name="Kumar S."/>
            <person name="Blaxter L. M."/>
        </authorList>
    </citation>
    <scope>NUCLEOTIDE SEQUENCE [LARGE SCALE GENOMIC DNA]</scope>
</reference>
<accession>A0A182EQ36</accession>
<name>A0A182EQ36_ONCOC</name>
<dbReference type="AlphaFoldDB" id="A0A182EQ36"/>
<evidence type="ECO:0000313" key="3">
    <source>
        <dbReference type="WBParaSite" id="nOo.2.0.1.t10246-RA"/>
    </source>
</evidence>
<sequence>VFPYTEVMPRPNTDPTLEVVETPAEITPEIEEKKILLKTLA</sequence>
<reference evidence="3" key="1">
    <citation type="submission" date="2016-06" db="UniProtKB">
        <authorList>
            <consortium name="WormBaseParasite"/>
        </authorList>
    </citation>
    <scope>IDENTIFICATION</scope>
</reference>
<organism evidence="3">
    <name type="scientific">Onchocerca ochengi</name>
    <name type="common">Filarial nematode worm</name>
    <dbReference type="NCBI Taxonomy" id="42157"/>
    <lineage>
        <taxon>Eukaryota</taxon>
        <taxon>Metazoa</taxon>
        <taxon>Ecdysozoa</taxon>
        <taxon>Nematoda</taxon>
        <taxon>Chromadorea</taxon>
        <taxon>Rhabditida</taxon>
        <taxon>Spirurina</taxon>
        <taxon>Spiruromorpha</taxon>
        <taxon>Filarioidea</taxon>
        <taxon>Onchocercidae</taxon>
        <taxon>Onchocerca</taxon>
    </lineage>
</organism>
<dbReference type="EMBL" id="UYRW01005697">
    <property type="protein sequence ID" value="VDM93973.1"/>
    <property type="molecule type" value="Genomic_DNA"/>
</dbReference>
<dbReference type="Proteomes" id="UP000271087">
    <property type="component" value="Unassembled WGS sequence"/>
</dbReference>
<protein>
    <submittedName>
        <fullName evidence="3">Acyl-CoA thioesterase</fullName>
    </submittedName>
</protein>